<gene>
    <name evidence="1" type="ORF">LYPA_23C017315</name>
</gene>
<dbReference type="Proteomes" id="UP000386466">
    <property type="component" value="Unassembled WGS sequence"/>
</dbReference>
<dbReference type="EMBL" id="CAAGRJ010002173">
    <property type="protein sequence ID" value="VFV20076.1"/>
    <property type="molecule type" value="Genomic_DNA"/>
</dbReference>
<organism evidence="1 2">
    <name type="scientific">Lynx pardinus</name>
    <name type="common">Iberian lynx</name>
    <name type="synonym">Felis pardina</name>
    <dbReference type="NCBI Taxonomy" id="191816"/>
    <lineage>
        <taxon>Eukaryota</taxon>
        <taxon>Metazoa</taxon>
        <taxon>Chordata</taxon>
        <taxon>Craniata</taxon>
        <taxon>Vertebrata</taxon>
        <taxon>Euteleostomi</taxon>
        <taxon>Mammalia</taxon>
        <taxon>Eutheria</taxon>
        <taxon>Laurasiatheria</taxon>
        <taxon>Carnivora</taxon>
        <taxon>Feliformia</taxon>
        <taxon>Felidae</taxon>
        <taxon>Felinae</taxon>
        <taxon>Lynx</taxon>
    </lineage>
</organism>
<dbReference type="AlphaFoldDB" id="A0A485MK90"/>
<evidence type="ECO:0000313" key="1">
    <source>
        <dbReference type="EMBL" id="VFV20076.1"/>
    </source>
</evidence>
<sequence length="98" mass="11232">MLDSSTNTPSFKEWKATHKDGNARGTALLEALCCILLTNVQRARSCFCPSRISTKLVLWVLSLWAEERTVFSTLAWWSPLFQSALQMKWSLLKCTMEF</sequence>
<accession>A0A485MK90</accession>
<protein>
    <submittedName>
        <fullName evidence="1">Uncharacterized protein</fullName>
    </submittedName>
</protein>
<keyword evidence="2" id="KW-1185">Reference proteome</keyword>
<name>A0A485MK90_LYNPA</name>
<evidence type="ECO:0000313" key="2">
    <source>
        <dbReference type="Proteomes" id="UP000386466"/>
    </source>
</evidence>
<reference evidence="1 2" key="1">
    <citation type="submission" date="2019-01" db="EMBL/GenBank/DDBJ databases">
        <authorList>
            <person name="Alioto T."/>
            <person name="Alioto T."/>
        </authorList>
    </citation>
    <scope>NUCLEOTIDE SEQUENCE [LARGE SCALE GENOMIC DNA]</scope>
</reference>
<proteinExistence type="predicted"/>